<dbReference type="OrthoDB" id="10252754at2759"/>
<reference evidence="7 8" key="1">
    <citation type="journal article" date="2010" name="Science">
        <title>Genomic analysis of organismal complexity in the multicellular green alga Volvox carteri.</title>
        <authorList>
            <person name="Prochnik S.E."/>
            <person name="Umen J."/>
            <person name="Nedelcu A.M."/>
            <person name="Hallmann A."/>
            <person name="Miller S.M."/>
            <person name="Nishii I."/>
            <person name="Ferris P."/>
            <person name="Kuo A."/>
            <person name="Mitros T."/>
            <person name="Fritz-Laylin L.K."/>
            <person name="Hellsten U."/>
            <person name="Chapman J."/>
            <person name="Simakov O."/>
            <person name="Rensing S.A."/>
            <person name="Terry A."/>
            <person name="Pangilinan J."/>
            <person name="Kapitonov V."/>
            <person name="Jurka J."/>
            <person name="Salamov A."/>
            <person name="Shapiro H."/>
            <person name="Schmutz J."/>
            <person name="Grimwood J."/>
            <person name="Lindquist E."/>
            <person name="Lucas S."/>
            <person name="Grigoriev I.V."/>
            <person name="Schmitt R."/>
            <person name="Kirk D."/>
            <person name="Rokhsar D.S."/>
        </authorList>
    </citation>
    <scope>NUCLEOTIDE SEQUENCE [LARGE SCALE GENOMIC DNA]</scope>
    <source>
        <strain evidence="8">f. Nagariensis / Eve</strain>
    </source>
</reference>
<dbReference type="SMART" id="SM00534">
    <property type="entry name" value="MUTSac"/>
    <property type="match status" value="1"/>
</dbReference>
<dbReference type="GO" id="GO:0006298">
    <property type="term" value="P:mismatch repair"/>
    <property type="evidence" value="ECO:0007669"/>
    <property type="project" value="InterPro"/>
</dbReference>
<dbReference type="Proteomes" id="UP000001058">
    <property type="component" value="Unassembled WGS sequence"/>
</dbReference>
<feature type="domain" description="DNA mismatch repair proteins mutS family" evidence="6">
    <location>
        <begin position="1084"/>
        <end position="1335"/>
    </location>
</feature>
<evidence type="ECO:0000259" key="6">
    <source>
        <dbReference type="SMART" id="SM00534"/>
    </source>
</evidence>
<dbReference type="SUPFAM" id="SSF55271">
    <property type="entry name" value="DNA repair protein MutS, domain I"/>
    <property type="match status" value="1"/>
</dbReference>
<evidence type="ECO:0000313" key="8">
    <source>
        <dbReference type="Proteomes" id="UP000001058"/>
    </source>
</evidence>
<dbReference type="InterPro" id="IPR016151">
    <property type="entry name" value="DNA_mismatch_repair_MutS_N"/>
</dbReference>
<feature type="compositionally biased region" description="Basic and acidic residues" evidence="5">
    <location>
        <begin position="1568"/>
        <end position="1579"/>
    </location>
</feature>
<dbReference type="PANTHER" id="PTHR48448">
    <property type="entry name" value="MUTL PROTEIN ISOFORM 1"/>
    <property type="match status" value="1"/>
</dbReference>
<dbReference type="InterPro" id="IPR007695">
    <property type="entry name" value="DNA_mismatch_repair_MutS-lik_N"/>
</dbReference>
<feature type="region of interest" description="Disordered" evidence="5">
    <location>
        <begin position="1138"/>
        <end position="1159"/>
    </location>
</feature>
<feature type="compositionally biased region" description="Low complexity" evidence="5">
    <location>
        <begin position="181"/>
        <end position="199"/>
    </location>
</feature>
<evidence type="ECO:0000256" key="5">
    <source>
        <dbReference type="SAM" id="MobiDB-lite"/>
    </source>
</evidence>
<dbReference type="InterPro" id="IPR027417">
    <property type="entry name" value="P-loop_NTPase"/>
</dbReference>
<feature type="compositionally biased region" description="Polar residues" evidence="5">
    <location>
        <begin position="110"/>
        <end position="121"/>
    </location>
</feature>
<evidence type="ECO:0000256" key="3">
    <source>
        <dbReference type="ARBA" id="ARBA00022840"/>
    </source>
</evidence>
<dbReference type="Pfam" id="PF01624">
    <property type="entry name" value="MutS_I"/>
    <property type="match status" value="1"/>
</dbReference>
<feature type="compositionally biased region" description="Polar residues" evidence="5">
    <location>
        <begin position="89"/>
        <end position="101"/>
    </location>
</feature>
<evidence type="ECO:0000256" key="4">
    <source>
        <dbReference type="ARBA" id="ARBA00023125"/>
    </source>
</evidence>
<dbReference type="Gene3D" id="3.40.1170.10">
    <property type="entry name" value="DNA repair protein MutS, domain I"/>
    <property type="match status" value="1"/>
</dbReference>
<dbReference type="GeneID" id="9624366"/>
<proteinExistence type="predicted"/>
<dbReference type="InterPro" id="IPR000432">
    <property type="entry name" value="DNA_mismatch_repair_MutS_C"/>
</dbReference>
<feature type="region of interest" description="Disordered" evidence="5">
    <location>
        <begin position="149"/>
        <end position="204"/>
    </location>
</feature>
<dbReference type="SUPFAM" id="SSF52540">
    <property type="entry name" value="P-loop containing nucleoside triphosphate hydrolases"/>
    <property type="match status" value="1"/>
</dbReference>
<dbReference type="FunCoup" id="D8TPJ4">
    <property type="interactions" value="193"/>
</dbReference>
<dbReference type="Pfam" id="PF00488">
    <property type="entry name" value="MutS_V"/>
    <property type="match status" value="2"/>
</dbReference>
<feature type="region of interest" description="Disordered" evidence="5">
    <location>
        <begin position="469"/>
        <end position="491"/>
    </location>
</feature>
<dbReference type="eggNOG" id="KOG0217">
    <property type="taxonomic scope" value="Eukaryota"/>
</dbReference>
<dbReference type="GO" id="GO:0030983">
    <property type="term" value="F:mismatched DNA binding"/>
    <property type="evidence" value="ECO:0007669"/>
    <property type="project" value="InterPro"/>
</dbReference>
<feature type="region of interest" description="Disordered" evidence="5">
    <location>
        <begin position="89"/>
        <end position="125"/>
    </location>
</feature>
<dbReference type="Gene3D" id="3.40.50.300">
    <property type="entry name" value="P-loop containing nucleotide triphosphate hydrolases"/>
    <property type="match status" value="1"/>
</dbReference>
<dbReference type="KEGG" id="vcn:VOLCADRAFT_88639"/>
<protein>
    <recommendedName>
        <fullName evidence="6">DNA mismatch repair proteins mutS family domain-containing protein</fullName>
    </recommendedName>
</protein>
<dbReference type="RefSeq" id="XP_002948369.1">
    <property type="nucleotide sequence ID" value="XM_002948323.1"/>
</dbReference>
<keyword evidence="2" id="KW-0227">DNA damage</keyword>
<feature type="compositionally biased region" description="Polar residues" evidence="5">
    <location>
        <begin position="153"/>
        <end position="171"/>
    </location>
</feature>
<dbReference type="STRING" id="3068.D8TPJ4"/>
<evidence type="ECO:0000256" key="1">
    <source>
        <dbReference type="ARBA" id="ARBA00022741"/>
    </source>
</evidence>
<accession>D8TPJ4</accession>
<dbReference type="InParanoid" id="D8TPJ4"/>
<feature type="region of interest" description="Disordered" evidence="5">
    <location>
        <begin position="1568"/>
        <end position="1587"/>
    </location>
</feature>
<name>D8TPJ4_VOLCA</name>
<dbReference type="InterPro" id="IPR053276">
    <property type="entry name" value="MtDNA_mismatch_repair_MutS"/>
</dbReference>
<organism evidence="8">
    <name type="scientific">Volvox carteri f. nagariensis</name>
    <dbReference type="NCBI Taxonomy" id="3068"/>
    <lineage>
        <taxon>Eukaryota</taxon>
        <taxon>Viridiplantae</taxon>
        <taxon>Chlorophyta</taxon>
        <taxon>core chlorophytes</taxon>
        <taxon>Chlorophyceae</taxon>
        <taxon>CS clade</taxon>
        <taxon>Chlamydomonadales</taxon>
        <taxon>Volvocaceae</taxon>
        <taxon>Volvox</taxon>
    </lineage>
</organism>
<evidence type="ECO:0000256" key="2">
    <source>
        <dbReference type="ARBA" id="ARBA00022763"/>
    </source>
</evidence>
<dbReference type="PANTHER" id="PTHR48448:SF1">
    <property type="entry name" value="MUTL PROTEIN ISOFORM 1"/>
    <property type="match status" value="1"/>
</dbReference>
<dbReference type="EMBL" id="GL378330">
    <property type="protein sequence ID" value="EFJ50776.1"/>
    <property type="molecule type" value="Genomic_DNA"/>
</dbReference>
<gene>
    <name evidence="7" type="ORF">VOLCADRAFT_88639</name>
</gene>
<dbReference type="GO" id="GO:0005524">
    <property type="term" value="F:ATP binding"/>
    <property type="evidence" value="ECO:0007669"/>
    <property type="project" value="UniProtKB-KW"/>
</dbReference>
<keyword evidence="4" id="KW-0238">DNA-binding</keyword>
<feature type="compositionally biased region" description="Low complexity" evidence="5">
    <location>
        <begin position="1144"/>
        <end position="1154"/>
    </location>
</feature>
<keyword evidence="3" id="KW-0067">ATP-binding</keyword>
<sequence length="1587" mass="165524">MQKMMMRLPQLWPTRVRRVKSSIGATADRTSTFSMSHRSLTAATAASPLFRPSTIGPRIASPSSSSPAVISAAAAAASAAAAAAAPVTLSPSYPGTPSSRLTPGPGRLHQTFTPSRHSTPPSDLLAPSAAQWYGVSTASTICKDADMVDGADSCSSSNPETAGSISSSNPKSPRKRGTAGAGSRATRGTTGSETRSSAADKSYKTEAVMTPEAAVYWRRAMEAIDRPGLGLLLGSLEWDHPLGVSSRRARGRVQCYDSFLAAKRKHPTAVVLVRIGEFYEAVGFDALVLCQYGGLNPMSPHTGVAEAGFPRAANSLRRQLNRLIGAGFTVAMVEEVREVRRSGSAVPFKERKLVAVVSSSSPYYLYGDVEDEYEGDDTPLPKPIMGISVPSSGGYRLMRYCPQRRTVQVLSQLSTEALVSYLHATGVAQPLRLHTSVREREKMEGRGPPLARVLSSLLGTTVEEYGIGAGSDYGIGTPARPSPTHRSSRVNSGFDDVSGFKRVVAATLGLDPDGLEAIDSVPFAYESSPSPSPASPYNAGSIGSVAPLPPSLSTATQLGLAGARGVPSLLSAALPEGTPALAREWLRRLLLLPPPPTVAEDIRAVCMQLAGSGEDALPLPPPLVTSVPGPRIAALLGEGAAGHNTLRDLRTMLIRVSELLSLPGPRARVMHCALGGVLEWSLNVGAGLTWAQVPAHVFAAHCTAAADAIAQVVPPLLAANDPGSLESSGAEKDDDCSDGERYGALSDSYLGSLEDSDDLSLGAQDGGETESAGGTAAATSLSAVLLPYIMASMAGAGTAAAPATGPSQSKSSSYLTAQMSFLRRRAWGALGVLVERMEKFRLAVREERMQAAVDKVSSCRAELVAALVELVSALEAGGAGNNADVRLAAHDDAVWARLSTFAGGVGRRKMPAAQQRSVVEAVRRASGLELIHPLNRKRGVEGDRYSSVRLEAAAADYRLAVDLAEKEARRVLRELCSHLHGAGTAGGGGAPHHLMTLLAAAELSVAFTALERHVARTKQAGWNWPAMPAVHSLSPSPSQPEAQGTGVSGSVSGFGDVRLCLPGLWPYWMDKRGAVANDISLAAGRMALLTGPNMAGKSTVLRSVAAAALLATCGLSVPAGPAGGGRTANTHTTDHVQCTEDVTSSWSSPGASPSPSSPPSTDFFVPWLSHVSLRNFSGDSPLEGKSAFAVEMEDTAHTLAVAQSAGPRCLVLLDELGKGTEVVSGSALAAAVVEQLVTAGVAGVFATHLHDLAYLLRPLQQAGRLEYWAMQVAEAPPAAAAAATSTAASLPLPLQLQPTRRVLVGQTCLRSLALQVAAACGMQADVLAAAARYETLLSDVMQRVRQSMYGDMYDSTYGGVGVAERLDMTRVMSGSESARDRMLRLGGAAAGIAVQEDEPAAAAVRDQESLGSRTSGDLAAEAPSLYDWQRTAISTATATATAAAVQENIFDGDGPCPPRAAAAVLLLPAAEMLREAVRRAMAAAGGGPIGPDAGQLHWVRPEWRPAPGHVGEAVVYILLRLAGCGKRNATSLHCVYSVIPRSAGGKSAALDVEAELIGRLQREGWELKSDHDKKRDGLHRPQLPVQT</sequence>
<keyword evidence="1" id="KW-0547">Nucleotide-binding</keyword>
<evidence type="ECO:0000313" key="7">
    <source>
        <dbReference type="EMBL" id="EFJ50776.1"/>
    </source>
</evidence>
<keyword evidence="8" id="KW-1185">Reference proteome</keyword>